<reference evidence="4 5" key="1">
    <citation type="submission" date="2015-04" db="EMBL/GenBank/DDBJ databases">
        <authorList>
            <person name="Syromyatnikov M.Y."/>
            <person name="Popov V.N."/>
        </authorList>
    </citation>
    <scope>NUCLEOTIDE SEQUENCE [LARGE SCALE GENOMIC DNA]</scope>
    <source>
        <strain evidence="4">WF-38-12</strain>
    </source>
</reference>
<dbReference type="PANTHER" id="PTHR33365:SF6">
    <property type="entry name" value="OXIDASE USTYA"/>
    <property type="match status" value="1"/>
</dbReference>
<accession>A0A0U1LST9</accession>
<evidence type="ECO:0008006" key="6">
    <source>
        <dbReference type="Google" id="ProtNLM"/>
    </source>
</evidence>
<dbReference type="Proteomes" id="UP000054383">
    <property type="component" value="Unassembled WGS sequence"/>
</dbReference>
<sequence>MASKYQNLSQEEETETPENSRRYATQTATRARKTIYALSLGLGISVIFNIILILQLYGHNAHLEVRNFAGLERKVSVPIPHDNRTIDDDFWDDPQFDDYVGMVALGDEFTQEKGLLSSQRWPWDHSKGIYVVHGFHSLHCVRLLRETIMEYRDDKPHTWDISHVTHCLHVLHEDILCYADDLPRYTGALHAEAGHHVTSSGTGEIRICRDWDQLRRWAIENSACYKRPSDHYIPLLDRYKFCPDGSEPWKHNQD</sequence>
<feature type="region of interest" description="Disordered" evidence="2">
    <location>
        <begin position="1"/>
        <end position="25"/>
    </location>
</feature>
<keyword evidence="3" id="KW-1133">Transmembrane helix</keyword>
<dbReference type="GO" id="GO:0043386">
    <property type="term" value="P:mycotoxin biosynthetic process"/>
    <property type="evidence" value="ECO:0007669"/>
    <property type="project" value="InterPro"/>
</dbReference>
<proteinExistence type="inferred from homology"/>
<evidence type="ECO:0000256" key="2">
    <source>
        <dbReference type="SAM" id="MobiDB-lite"/>
    </source>
</evidence>
<dbReference type="PANTHER" id="PTHR33365">
    <property type="entry name" value="YALI0B05434P"/>
    <property type="match status" value="1"/>
</dbReference>
<keyword evidence="5" id="KW-1185">Reference proteome</keyword>
<dbReference type="AlphaFoldDB" id="A0A0U1LST9"/>
<keyword evidence="3" id="KW-0812">Transmembrane</keyword>
<name>A0A0U1LST9_TALIS</name>
<evidence type="ECO:0000313" key="4">
    <source>
        <dbReference type="EMBL" id="CRG86467.1"/>
    </source>
</evidence>
<evidence type="ECO:0000256" key="3">
    <source>
        <dbReference type="SAM" id="Phobius"/>
    </source>
</evidence>
<keyword evidence="3" id="KW-0472">Membrane</keyword>
<protein>
    <recommendedName>
        <fullName evidence="6">Oxidase ustYa</fullName>
    </recommendedName>
</protein>
<comment type="similarity">
    <text evidence="1">Belongs to the ustYa family.</text>
</comment>
<dbReference type="OMA" id="ILHGFHN"/>
<dbReference type="InterPro" id="IPR021765">
    <property type="entry name" value="UstYa-like"/>
</dbReference>
<dbReference type="OrthoDB" id="3687641at2759"/>
<feature type="transmembrane region" description="Helical" evidence="3">
    <location>
        <begin position="35"/>
        <end position="57"/>
    </location>
</feature>
<evidence type="ECO:0000313" key="5">
    <source>
        <dbReference type="Proteomes" id="UP000054383"/>
    </source>
</evidence>
<evidence type="ECO:0000256" key="1">
    <source>
        <dbReference type="ARBA" id="ARBA00035112"/>
    </source>
</evidence>
<dbReference type="Pfam" id="PF11807">
    <property type="entry name" value="UstYa"/>
    <property type="match status" value="1"/>
</dbReference>
<dbReference type="EMBL" id="CVMT01000002">
    <property type="protein sequence ID" value="CRG86467.1"/>
    <property type="molecule type" value="Genomic_DNA"/>
</dbReference>
<gene>
    <name evidence="4" type="ORF">PISL3812_03473</name>
</gene>
<organism evidence="4 5">
    <name type="scientific">Talaromyces islandicus</name>
    <name type="common">Penicillium islandicum</name>
    <dbReference type="NCBI Taxonomy" id="28573"/>
    <lineage>
        <taxon>Eukaryota</taxon>
        <taxon>Fungi</taxon>
        <taxon>Dikarya</taxon>
        <taxon>Ascomycota</taxon>
        <taxon>Pezizomycotina</taxon>
        <taxon>Eurotiomycetes</taxon>
        <taxon>Eurotiomycetidae</taxon>
        <taxon>Eurotiales</taxon>
        <taxon>Trichocomaceae</taxon>
        <taxon>Talaromyces</taxon>
        <taxon>Talaromyces sect. Islandici</taxon>
    </lineage>
</organism>